<dbReference type="Proteomes" id="UP001642464">
    <property type="component" value="Unassembled WGS sequence"/>
</dbReference>
<dbReference type="Gene3D" id="2.60.40.790">
    <property type="match status" value="1"/>
</dbReference>
<protein>
    <submittedName>
        <fullName evidence="3">NudC domain-containing protein 2</fullName>
    </submittedName>
</protein>
<feature type="region of interest" description="Disordered" evidence="1">
    <location>
        <begin position="133"/>
        <end position="153"/>
    </location>
</feature>
<dbReference type="Pfam" id="PF04969">
    <property type="entry name" value="CS"/>
    <property type="match status" value="1"/>
</dbReference>
<proteinExistence type="predicted"/>
<dbReference type="PROSITE" id="PS51203">
    <property type="entry name" value="CS"/>
    <property type="match status" value="1"/>
</dbReference>
<evidence type="ECO:0000313" key="3">
    <source>
        <dbReference type="EMBL" id="CAK9009110.1"/>
    </source>
</evidence>
<evidence type="ECO:0000313" key="4">
    <source>
        <dbReference type="Proteomes" id="UP001642464"/>
    </source>
</evidence>
<reference evidence="3 4" key="1">
    <citation type="submission" date="2024-02" db="EMBL/GenBank/DDBJ databases">
        <authorList>
            <person name="Chen Y."/>
            <person name="Shah S."/>
            <person name="Dougan E. K."/>
            <person name="Thang M."/>
            <person name="Chan C."/>
        </authorList>
    </citation>
    <scope>NUCLEOTIDE SEQUENCE [LARGE SCALE GENOMIC DNA]</scope>
</reference>
<sequence>MEGKRAAFQHEGRTVYEWAQNLDTVSIFVKPPPGVVAKMIECSIKANHLTLGLKGNPPFVDEDFWDTVVADESTWTLDDGELEITLQKAKKALVWDAALKGHQQLTALDKEEAKKAITLERFQEENPGFDFSGAEFSGAAPDPREFMDGVKYT</sequence>
<dbReference type="PANTHER" id="PTHR12356">
    <property type="entry name" value="NUCLEAR MOVEMENT PROTEIN NUDC"/>
    <property type="match status" value="1"/>
</dbReference>
<keyword evidence="4" id="KW-1185">Reference proteome</keyword>
<feature type="domain" description="CS" evidence="2">
    <location>
        <begin position="11"/>
        <end position="99"/>
    </location>
</feature>
<evidence type="ECO:0000259" key="2">
    <source>
        <dbReference type="PROSITE" id="PS51203"/>
    </source>
</evidence>
<dbReference type="SUPFAM" id="SSF49764">
    <property type="entry name" value="HSP20-like chaperones"/>
    <property type="match status" value="1"/>
</dbReference>
<organism evidence="3 4">
    <name type="scientific">Durusdinium trenchii</name>
    <dbReference type="NCBI Taxonomy" id="1381693"/>
    <lineage>
        <taxon>Eukaryota</taxon>
        <taxon>Sar</taxon>
        <taxon>Alveolata</taxon>
        <taxon>Dinophyceae</taxon>
        <taxon>Suessiales</taxon>
        <taxon>Symbiodiniaceae</taxon>
        <taxon>Durusdinium</taxon>
    </lineage>
</organism>
<dbReference type="InterPro" id="IPR037898">
    <property type="entry name" value="NudC_fam"/>
</dbReference>
<dbReference type="InterPro" id="IPR008978">
    <property type="entry name" value="HSP20-like_chaperone"/>
</dbReference>
<dbReference type="InterPro" id="IPR007052">
    <property type="entry name" value="CS_dom"/>
</dbReference>
<feature type="compositionally biased region" description="Basic and acidic residues" evidence="1">
    <location>
        <begin position="142"/>
        <end position="153"/>
    </location>
</feature>
<dbReference type="EMBL" id="CAXAMM010005894">
    <property type="protein sequence ID" value="CAK9009110.1"/>
    <property type="molecule type" value="Genomic_DNA"/>
</dbReference>
<evidence type="ECO:0000256" key="1">
    <source>
        <dbReference type="SAM" id="MobiDB-lite"/>
    </source>
</evidence>
<name>A0ABP0J448_9DINO</name>
<comment type="caution">
    <text evidence="3">The sequence shown here is derived from an EMBL/GenBank/DDBJ whole genome shotgun (WGS) entry which is preliminary data.</text>
</comment>
<dbReference type="PANTHER" id="PTHR12356:SF18">
    <property type="entry name" value="NUDC DOMAIN-CONTAINING PROTEIN 2"/>
    <property type="match status" value="1"/>
</dbReference>
<gene>
    <name evidence="3" type="ORF">SCF082_LOCUS10164</name>
</gene>
<accession>A0ABP0J448</accession>
<dbReference type="CDD" id="cd06467">
    <property type="entry name" value="p23_NUDC_like"/>
    <property type="match status" value="1"/>
</dbReference>